<proteinExistence type="inferred from homology"/>
<dbReference type="PROSITE" id="PS50084">
    <property type="entry name" value="KH_TYPE_1"/>
    <property type="match status" value="1"/>
</dbReference>
<protein>
    <recommendedName>
        <fullName evidence="6">Probable transcription termination protein NusA</fullName>
    </recommendedName>
</protein>
<keyword evidence="5 6" id="KW-0804">Transcription</keyword>
<evidence type="ECO:0000256" key="1">
    <source>
        <dbReference type="ARBA" id="ARBA00022472"/>
    </source>
</evidence>
<dbReference type="KEGG" id="rci:LRC360"/>
<comment type="function">
    <text evidence="6">Participates in transcription termination.</text>
</comment>
<dbReference type="PANTHER" id="PTHR22648">
    <property type="entry name" value="TRANSCRIPTION TERMINATION FACTOR NUSA"/>
    <property type="match status" value="1"/>
</dbReference>
<evidence type="ECO:0000256" key="6">
    <source>
        <dbReference type="HAMAP-Rule" id="MF_00945"/>
    </source>
</evidence>
<evidence type="ECO:0000256" key="3">
    <source>
        <dbReference type="ARBA" id="ARBA00022884"/>
    </source>
</evidence>
<evidence type="ECO:0000256" key="2">
    <source>
        <dbReference type="ARBA" id="ARBA00022490"/>
    </source>
</evidence>
<name>Q0W8G6_METAR</name>
<organism evidence="10 11">
    <name type="scientific">Methanocella arvoryzae (strain DSM 22066 / NBRC 105507 / MRE50)</name>
    <dbReference type="NCBI Taxonomy" id="351160"/>
    <lineage>
        <taxon>Archaea</taxon>
        <taxon>Methanobacteriati</taxon>
        <taxon>Methanobacteriota</taxon>
        <taxon>Stenosarchaea group</taxon>
        <taxon>Methanomicrobia</taxon>
        <taxon>Methanocellales</taxon>
        <taxon>Methanocellaceae</taxon>
        <taxon>Methanocella</taxon>
    </lineage>
</organism>
<comment type="subcellular location">
    <subcellularLocation>
        <location evidence="6">Cytoplasm</location>
    </subcellularLocation>
</comment>
<evidence type="ECO:0000256" key="4">
    <source>
        <dbReference type="ARBA" id="ARBA00023015"/>
    </source>
</evidence>
<dbReference type="GeneID" id="5144888"/>
<reference evidence="10 11" key="1">
    <citation type="journal article" date="2006" name="Science">
        <title>Genome of rice cluster I archaea -- the key methane producers in the rice rhizosphere.</title>
        <authorList>
            <person name="Erkel C."/>
            <person name="Kube M."/>
            <person name="Reinhardt R."/>
            <person name="Liesack W."/>
        </authorList>
    </citation>
    <scope>NUCLEOTIDE SEQUENCE [LARGE SCALE GENOMIC DNA]</scope>
    <source>
        <strain evidence="11">DSM 22066 / NBRC 105507 / MRE50</strain>
    </source>
</reference>
<dbReference type="Pfam" id="PF07650">
    <property type="entry name" value="KH_2"/>
    <property type="match status" value="1"/>
</dbReference>
<dbReference type="InterPro" id="IPR058582">
    <property type="entry name" value="KH_NusA_2nd"/>
</dbReference>
<dbReference type="GO" id="GO:0005829">
    <property type="term" value="C:cytosol"/>
    <property type="evidence" value="ECO:0007669"/>
    <property type="project" value="TreeGrafter"/>
</dbReference>
<dbReference type="eggNOG" id="arCOG01760">
    <property type="taxonomic scope" value="Archaea"/>
</dbReference>
<evidence type="ECO:0000259" key="8">
    <source>
        <dbReference type="Pfam" id="PF07650"/>
    </source>
</evidence>
<dbReference type="InterPro" id="IPR009019">
    <property type="entry name" value="KH_sf_prok-type"/>
</dbReference>
<keyword evidence="4 6" id="KW-0805">Transcription regulation</keyword>
<keyword evidence="2 6" id="KW-0963">Cytoplasm</keyword>
<comment type="similarity">
    <text evidence="6">Belongs to the NusA family.</text>
</comment>
<evidence type="ECO:0000313" key="10">
    <source>
        <dbReference type="EMBL" id="CAJ35327.1"/>
    </source>
</evidence>
<evidence type="ECO:0000259" key="9">
    <source>
        <dbReference type="Pfam" id="PF26594"/>
    </source>
</evidence>
<dbReference type="InterPro" id="IPR030842">
    <property type="entry name" value="TF_NusA_bacterial"/>
</dbReference>
<accession>Q0W8G6</accession>
<dbReference type="HAMAP" id="MF_00945_A">
    <property type="entry name" value="NusA_A"/>
    <property type="match status" value="1"/>
</dbReference>
<dbReference type="STRING" id="351160.LRC360"/>
<dbReference type="EMBL" id="AM114193">
    <property type="protein sequence ID" value="CAJ35327.1"/>
    <property type="molecule type" value="Genomic_DNA"/>
</dbReference>
<dbReference type="NCBIfam" id="TIGR01952">
    <property type="entry name" value="nusA_arch"/>
    <property type="match status" value="1"/>
</dbReference>
<keyword evidence="11" id="KW-1185">Reference proteome</keyword>
<dbReference type="AlphaFoldDB" id="Q0W8G6"/>
<keyword evidence="1 6" id="KW-0806">Transcription termination</keyword>
<dbReference type="InterPro" id="IPR010212">
    <property type="entry name" value="NusA_arc"/>
</dbReference>
<feature type="domain" description="NusA-like second KH" evidence="9">
    <location>
        <begin position="77"/>
        <end position="125"/>
    </location>
</feature>
<dbReference type="InterPro" id="IPR015946">
    <property type="entry name" value="KH_dom-like_a/b"/>
</dbReference>
<evidence type="ECO:0000256" key="7">
    <source>
        <dbReference type="PROSITE-ProRule" id="PRU00117"/>
    </source>
</evidence>
<keyword evidence="3 7" id="KW-0694">RNA-binding</keyword>
<dbReference type="CDD" id="cd22530">
    <property type="entry name" value="KH-II_NusA_arch_rpt1"/>
    <property type="match status" value="1"/>
</dbReference>
<evidence type="ECO:0000256" key="5">
    <source>
        <dbReference type="ARBA" id="ARBA00023163"/>
    </source>
</evidence>
<dbReference type="SUPFAM" id="SSF54814">
    <property type="entry name" value="Prokaryotic type KH domain (KH-domain type II)"/>
    <property type="match status" value="2"/>
</dbReference>
<dbReference type="Gene3D" id="3.30.300.20">
    <property type="match status" value="2"/>
</dbReference>
<dbReference type="InterPro" id="IPR004044">
    <property type="entry name" value="KH_dom_type_2"/>
</dbReference>
<dbReference type="Proteomes" id="UP000000663">
    <property type="component" value="Chromosome"/>
</dbReference>
<dbReference type="GO" id="GO:0006353">
    <property type="term" value="P:DNA-templated transcription termination"/>
    <property type="evidence" value="ECO:0007669"/>
    <property type="project" value="UniProtKB-UniRule"/>
</dbReference>
<feature type="domain" description="KH type-2" evidence="8">
    <location>
        <begin position="14"/>
        <end position="74"/>
    </location>
</feature>
<evidence type="ECO:0000313" key="11">
    <source>
        <dbReference type="Proteomes" id="UP000000663"/>
    </source>
</evidence>
<dbReference type="GO" id="GO:0031564">
    <property type="term" value="P:transcription antitermination"/>
    <property type="evidence" value="ECO:0007669"/>
    <property type="project" value="InterPro"/>
</dbReference>
<dbReference type="PATRIC" id="fig|351160.9.peg.2922"/>
<gene>
    <name evidence="6 10" type="primary">nusA</name>
    <name evidence="10" type="ORF">LRC360</name>
</gene>
<dbReference type="CDD" id="cd22531">
    <property type="entry name" value="KH-II_NusA_arch_rpt2"/>
    <property type="match status" value="1"/>
</dbReference>
<dbReference type="Pfam" id="PF26594">
    <property type="entry name" value="KH_NusA_2nd"/>
    <property type="match status" value="1"/>
</dbReference>
<dbReference type="GO" id="GO:0003723">
    <property type="term" value="F:RNA binding"/>
    <property type="evidence" value="ECO:0007669"/>
    <property type="project" value="UniProtKB-UniRule"/>
</dbReference>
<dbReference type="OrthoDB" id="4116at2157"/>
<sequence>MPDVTFNTETMQYIALFESTTGAHAKDCLLVEDDSKIVFVVKTGDMGLAIGKNGNNINRVKKQIGRLIEVIEYSEDPKEFIRNLFQPAAVKNVTISTRGDRSIAIVDIATKDKGLAIGKNGRNINKVKLLAQRHHKLDDVVINNQK</sequence>
<dbReference type="PANTHER" id="PTHR22648:SF0">
    <property type="entry name" value="TRANSCRIPTION TERMINATION_ANTITERMINATION PROTEIN NUSA"/>
    <property type="match status" value="1"/>
</dbReference>
<dbReference type="RefSeq" id="WP_012037164.1">
    <property type="nucleotide sequence ID" value="NC_009464.1"/>
</dbReference>